<sequence length="66" mass="7166">MTKFNKGDLVAAIKDIGGFARELVPRGSEGVVVEAPMWGDAVVLFTVKGFLSDNKVRITISDDEVR</sequence>
<reference evidence="1 2" key="1">
    <citation type="submission" date="2015-03" db="EMBL/GenBank/DDBJ databases">
        <authorList>
            <person name="Urmite Genomes"/>
        </authorList>
    </citation>
    <scope>NUCLEOTIDE SEQUENCE [LARGE SCALE GENOMIC DNA]</scope>
    <source>
        <strain evidence="1 2">CSUR P1491</strain>
    </source>
</reference>
<proteinExistence type="predicted"/>
<organism evidence="1 2">
    <name type="scientific">Mycobacterium lentiflavum</name>
    <dbReference type="NCBI Taxonomy" id="141349"/>
    <lineage>
        <taxon>Bacteria</taxon>
        <taxon>Bacillati</taxon>
        <taxon>Actinomycetota</taxon>
        <taxon>Actinomycetes</taxon>
        <taxon>Mycobacteriales</taxon>
        <taxon>Mycobacteriaceae</taxon>
        <taxon>Mycobacterium</taxon>
        <taxon>Mycobacterium simiae complex</taxon>
    </lineage>
</organism>
<protein>
    <submittedName>
        <fullName evidence="1">Uncharacterized protein</fullName>
    </submittedName>
</protein>
<name>A0A0E3WE95_MYCLN</name>
<evidence type="ECO:0000313" key="1">
    <source>
        <dbReference type="EMBL" id="CQD24166.1"/>
    </source>
</evidence>
<dbReference type="AlphaFoldDB" id="A0A0E3WE95"/>
<accession>A0A0E3WE95</accession>
<dbReference type="RefSeq" id="WP_090609866.1">
    <property type="nucleotide sequence ID" value="NZ_CTEE01000002.1"/>
</dbReference>
<dbReference type="OrthoDB" id="4737475at2"/>
<evidence type="ECO:0000313" key="2">
    <source>
        <dbReference type="Proteomes" id="UP000199251"/>
    </source>
</evidence>
<dbReference type="EMBL" id="CTEE01000002">
    <property type="protein sequence ID" value="CQD24166.1"/>
    <property type="molecule type" value="Genomic_DNA"/>
</dbReference>
<gene>
    <name evidence="1" type="ORF">BN1232_06083</name>
</gene>
<dbReference type="Proteomes" id="UP000199251">
    <property type="component" value="Unassembled WGS sequence"/>
</dbReference>